<evidence type="ECO:0000313" key="2">
    <source>
        <dbReference type="EMBL" id="OQD74574.1"/>
    </source>
</evidence>
<dbReference type="Gene3D" id="3.90.1200.10">
    <property type="match status" value="1"/>
</dbReference>
<dbReference type="InterPro" id="IPR051678">
    <property type="entry name" value="AGP_Transferase"/>
</dbReference>
<dbReference type="EMBL" id="MDYL01000010">
    <property type="protein sequence ID" value="OQD74574.1"/>
    <property type="molecule type" value="Genomic_DNA"/>
</dbReference>
<dbReference type="PANTHER" id="PTHR21310:SF15">
    <property type="entry name" value="AMINOGLYCOSIDE PHOSPHOTRANSFERASE DOMAIN-CONTAINING PROTEIN"/>
    <property type="match status" value="1"/>
</dbReference>
<dbReference type="STRING" id="69771.A0A1V6PC62"/>
<dbReference type="InterPro" id="IPR011009">
    <property type="entry name" value="Kinase-like_dom_sf"/>
</dbReference>
<dbReference type="InterPro" id="IPR002575">
    <property type="entry name" value="Aminoglycoside_PTrfase"/>
</dbReference>
<dbReference type="PANTHER" id="PTHR21310">
    <property type="entry name" value="AMINOGLYCOSIDE PHOSPHOTRANSFERASE-RELATED-RELATED"/>
    <property type="match status" value="1"/>
</dbReference>
<proteinExistence type="predicted"/>
<evidence type="ECO:0000313" key="3">
    <source>
        <dbReference type="Proteomes" id="UP000191522"/>
    </source>
</evidence>
<gene>
    <name evidence="2" type="ORF">PENDEC_c010G03953</name>
</gene>
<feature type="domain" description="Aminoglycoside phosphotransferase" evidence="1">
    <location>
        <begin position="62"/>
        <end position="258"/>
    </location>
</feature>
<dbReference type="Proteomes" id="UP000191522">
    <property type="component" value="Unassembled WGS sequence"/>
</dbReference>
<comment type="caution">
    <text evidence="2">The sequence shown here is derived from an EMBL/GenBank/DDBJ whole genome shotgun (WGS) entry which is preliminary data.</text>
</comment>
<dbReference type="OrthoDB" id="5327538at2759"/>
<protein>
    <recommendedName>
        <fullName evidence="1">Aminoglycoside phosphotransferase domain-containing protein</fullName>
    </recommendedName>
</protein>
<name>A0A1V6PC62_PENDC</name>
<accession>A0A1V6PC62</accession>
<sequence>MKNTIFLLLDKRLQYERSILNSVMGGMNYHIEVLFEDEISWLARIRRSNATSPPPELRNYIMRNEVATLQFLSKTNVPAPKVFDFSFDEANPVGVGYILMEKMPGSPLLWSLATTEQRNRVISQLADVYIELRAFPFATMGSLDQLGSDNIGAFAQKSLVDFHDSHMKAIGPCSSPKEYFIASIELTLDLIMRQEAYTNRPVDAFLIHRYLLDSVPRIFTNNELDDGNFYLKHADEKGDHILVDDDDYNITGIIDWEWAYTDSKSAAFNSPIALFDVAAFYDGVNHISENEVIFAQFLEEKGHPDLGRIVRNGRLLHRFQFCCGYDLADWEGFLGLFFGFLRALGISGHLDWEIWRAEALEMYRDDPRLQHLMSL</sequence>
<evidence type="ECO:0000259" key="1">
    <source>
        <dbReference type="Pfam" id="PF01636"/>
    </source>
</evidence>
<dbReference type="SUPFAM" id="SSF56112">
    <property type="entry name" value="Protein kinase-like (PK-like)"/>
    <property type="match status" value="1"/>
</dbReference>
<organism evidence="2 3">
    <name type="scientific">Penicillium decumbens</name>
    <dbReference type="NCBI Taxonomy" id="69771"/>
    <lineage>
        <taxon>Eukaryota</taxon>
        <taxon>Fungi</taxon>
        <taxon>Dikarya</taxon>
        <taxon>Ascomycota</taxon>
        <taxon>Pezizomycotina</taxon>
        <taxon>Eurotiomycetes</taxon>
        <taxon>Eurotiomycetidae</taxon>
        <taxon>Eurotiales</taxon>
        <taxon>Aspergillaceae</taxon>
        <taxon>Penicillium</taxon>
    </lineage>
</organism>
<dbReference type="Pfam" id="PF01636">
    <property type="entry name" value="APH"/>
    <property type="match status" value="1"/>
</dbReference>
<keyword evidence="3" id="KW-1185">Reference proteome</keyword>
<dbReference type="OMA" id="YHIEILF"/>
<reference evidence="3" key="1">
    <citation type="journal article" date="2017" name="Nat. Microbiol.">
        <title>Global analysis of biosynthetic gene clusters reveals vast potential of secondary metabolite production in Penicillium species.</title>
        <authorList>
            <person name="Nielsen J.C."/>
            <person name="Grijseels S."/>
            <person name="Prigent S."/>
            <person name="Ji B."/>
            <person name="Dainat J."/>
            <person name="Nielsen K.F."/>
            <person name="Frisvad J.C."/>
            <person name="Workman M."/>
            <person name="Nielsen J."/>
        </authorList>
    </citation>
    <scope>NUCLEOTIDE SEQUENCE [LARGE SCALE GENOMIC DNA]</scope>
    <source>
        <strain evidence="3">IBT 11843</strain>
    </source>
</reference>
<dbReference type="AlphaFoldDB" id="A0A1V6PC62"/>